<dbReference type="RefSeq" id="WP_227775520.1">
    <property type="nucleotide sequence ID" value="NZ_BAABKX010000001.1"/>
</dbReference>
<name>A0AAV3UCK3_9EURY</name>
<accession>A0AAV3UCK3</accession>
<evidence type="ECO:0000313" key="1">
    <source>
        <dbReference type="EMBL" id="GAA5043082.1"/>
    </source>
</evidence>
<evidence type="ECO:0000313" key="2">
    <source>
        <dbReference type="Proteomes" id="UP001501729"/>
    </source>
</evidence>
<evidence type="ECO:0008006" key="3">
    <source>
        <dbReference type="Google" id="ProtNLM"/>
    </source>
</evidence>
<reference evidence="1 2" key="1">
    <citation type="journal article" date="2019" name="Int. J. Syst. Evol. Microbiol.">
        <title>The Global Catalogue of Microorganisms (GCM) 10K type strain sequencing project: providing services to taxonomists for standard genome sequencing and annotation.</title>
        <authorList>
            <consortium name="The Broad Institute Genomics Platform"/>
            <consortium name="The Broad Institute Genome Sequencing Center for Infectious Disease"/>
            <person name="Wu L."/>
            <person name="Ma J."/>
        </authorList>
    </citation>
    <scope>NUCLEOTIDE SEQUENCE [LARGE SCALE GENOMIC DNA]</scope>
    <source>
        <strain evidence="1 2">JCM 17504</strain>
    </source>
</reference>
<dbReference type="Proteomes" id="UP001501729">
    <property type="component" value="Unassembled WGS sequence"/>
</dbReference>
<organism evidence="1 2">
    <name type="scientific">Haladaptatus pallidirubidus</name>
    <dbReference type="NCBI Taxonomy" id="1008152"/>
    <lineage>
        <taxon>Archaea</taxon>
        <taxon>Methanobacteriati</taxon>
        <taxon>Methanobacteriota</taxon>
        <taxon>Stenosarchaea group</taxon>
        <taxon>Halobacteria</taxon>
        <taxon>Halobacteriales</taxon>
        <taxon>Haladaptataceae</taxon>
        <taxon>Haladaptatus</taxon>
    </lineage>
</organism>
<proteinExistence type="predicted"/>
<dbReference type="GeneID" id="68611275"/>
<protein>
    <recommendedName>
        <fullName evidence="3">Exonuclease RecJ</fullName>
    </recommendedName>
</protein>
<comment type="caution">
    <text evidence="1">The sequence shown here is derived from an EMBL/GenBank/DDBJ whole genome shotgun (WGS) entry which is preliminary data.</text>
</comment>
<sequence>MATSGRTASEDAPTASDVAATLRDADFVRIVAYPSGDALAAGGILARTCATIGTPFQVSTTRFPARRAESRDDEVVMTIGAAGGDVALPGCPASRTAFEAGEELGGAPDAVLALAGVVACGTTPGADESARLLDAAGDRLTRRPGVSTPTEDLADGLAHSTLIHANFSGNPGAVQAELAEIGLPVELDDDAHRRVASLVALSVTGPESATPRAGETVENALRPFELEDGPFATLGGYADVLDAVAREQSGTGIALALGHDARAPALDAWRDHAKQAHAALREATTGRYDGLFVARTDDAPVETAVRLLGDFRSPEPIALVVTDDEAAAVAVRDSGLGAAMETAATELGGVGTGSARRGYARFDADAKEFLSAFREAL</sequence>
<keyword evidence="2" id="KW-1185">Reference proteome</keyword>
<dbReference type="AlphaFoldDB" id="A0AAV3UCK3"/>
<gene>
    <name evidence="1" type="ORF">GCM10025751_07280</name>
</gene>
<dbReference type="EMBL" id="BAABKX010000001">
    <property type="protein sequence ID" value="GAA5043082.1"/>
    <property type="molecule type" value="Genomic_DNA"/>
</dbReference>